<dbReference type="Proteomes" id="UP000596661">
    <property type="component" value="Unassembled WGS sequence"/>
</dbReference>
<sequence>MLDGQKIEPETYEEAIKGKDAKKWNNDINEEMHSLTKNKTKIIIPILKGKSIVSCKWLFRHKEGRSKGETVRLMLALANQFHMEIDQMDVTTSFLHGELEEDIYIEQPKGFVEKGK</sequence>
<feature type="domain" description="Reverse transcriptase Ty1/copia-type" evidence="1">
    <location>
        <begin position="69"/>
        <end position="114"/>
    </location>
</feature>
<dbReference type="Pfam" id="PF07727">
    <property type="entry name" value="RVT_2"/>
    <property type="match status" value="1"/>
</dbReference>
<dbReference type="Gramene" id="evm.model.ctgX3.20">
    <property type="protein sequence ID" value="cds.evm.model.ctgX3.20"/>
    <property type="gene ID" value="evm.TU.ctgX3.20"/>
</dbReference>
<evidence type="ECO:0000259" key="1">
    <source>
        <dbReference type="Pfam" id="PF07727"/>
    </source>
</evidence>
<proteinExistence type="predicted"/>
<protein>
    <recommendedName>
        <fullName evidence="1">Reverse transcriptase Ty1/copia-type domain-containing protein</fullName>
    </recommendedName>
</protein>
<dbReference type="OMA" id="DINEEMH"/>
<evidence type="ECO:0000313" key="2">
    <source>
        <dbReference type="EnsemblPlants" id="cds.evm.model.ctgX3.20"/>
    </source>
</evidence>
<dbReference type="EnsemblPlants" id="evm.model.ctgX3.20">
    <property type="protein sequence ID" value="cds.evm.model.ctgX3.20"/>
    <property type="gene ID" value="evm.TU.ctgX3.20"/>
</dbReference>
<reference evidence="2" key="1">
    <citation type="submission" date="2021-03" db="UniProtKB">
        <authorList>
            <consortium name="EnsemblPlants"/>
        </authorList>
    </citation>
    <scope>IDENTIFICATION</scope>
</reference>
<dbReference type="InterPro" id="IPR013103">
    <property type="entry name" value="RVT_2"/>
</dbReference>
<organism evidence="2 3">
    <name type="scientific">Cannabis sativa</name>
    <name type="common">Hemp</name>
    <name type="synonym">Marijuana</name>
    <dbReference type="NCBI Taxonomy" id="3483"/>
    <lineage>
        <taxon>Eukaryota</taxon>
        <taxon>Viridiplantae</taxon>
        <taxon>Streptophyta</taxon>
        <taxon>Embryophyta</taxon>
        <taxon>Tracheophyta</taxon>
        <taxon>Spermatophyta</taxon>
        <taxon>Magnoliopsida</taxon>
        <taxon>eudicotyledons</taxon>
        <taxon>Gunneridae</taxon>
        <taxon>Pentapetalae</taxon>
        <taxon>rosids</taxon>
        <taxon>fabids</taxon>
        <taxon>Rosales</taxon>
        <taxon>Cannabaceae</taxon>
        <taxon>Cannabis</taxon>
    </lineage>
</organism>
<name>A0A803QS79_CANSA</name>
<dbReference type="AlphaFoldDB" id="A0A803QS79"/>
<accession>A0A803QS79</accession>
<evidence type="ECO:0000313" key="3">
    <source>
        <dbReference type="Proteomes" id="UP000596661"/>
    </source>
</evidence>
<keyword evidence="3" id="KW-1185">Reference proteome</keyword>